<dbReference type="FunFam" id="2.60.40.60:FF:000039">
    <property type="entry name" value="FAT atypical cadherin 3"/>
    <property type="match status" value="1"/>
</dbReference>
<evidence type="ECO:0000256" key="7">
    <source>
        <dbReference type="ARBA" id="ARBA00022837"/>
    </source>
</evidence>
<dbReference type="FunFam" id="2.60.40.60:FF:000098">
    <property type="entry name" value="cadherin-23 isoform X1"/>
    <property type="match status" value="1"/>
</dbReference>
<feature type="domain" description="Cadherin" evidence="16">
    <location>
        <begin position="1385"/>
        <end position="1511"/>
    </location>
</feature>
<keyword evidence="7 13" id="KW-0106">Calcium</keyword>
<dbReference type="InterPro" id="IPR020894">
    <property type="entry name" value="Cadherin_CS"/>
</dbReference>
<dbReference type="FunFam" id="2.60.40.60:FF:000015">
    <property type="entry name" value="FAT atypical cadherin 1"/>
    <property type="match status" value="1"/>
</dbReference>
<organism evidence="17 18">
    <name type="scientific">Potamilus streckersoni</name>
    <dbReference type="NCBI Taxonomy" id="2493646"/>
    <lineage>
        <taxon>Eukaryota</taxon>
        <taxon>Metazoa</taxon>
        <taxon>Spiralia</taxon>
        <taxon>Lophotrochozoa</taxon>
        <taxon>Mollusca</taxon>
        <taxon>Bivalvia</taxon>
        <taxon>Autobranchia</taxon>
        <taxon>Heteroconchia</taxon>
        <taxon>Palaeoheterodonta</taxon>
        <taxon>Unionida</taxon>
        <taxon>Unionoidea</taxon>
        <taxon>Unionidae</taxon>
        <taxon>Ambleminae</taxon>
        <taxon>Lampsilini</taxon>
        <taxon>Potamilus</taxon>
    </lineage>
</organism>
<evidence type="ECO:0000256" key="6">
    <source>
        <dbReference type="ARBA" id="ARBA00022737"/>
    </source>
</evidence>
<feature type="signal peptide" evidence="15">
    <location>
        <begin position="1"/>
        <end position="26"/>
    </location>
</feature>
<gene>
    <name evidence="17" type="ORF">CHS0354_039681</name>
</gene>
<feature type="domain" description="Cadherin" evidence="16">
    <location>
        <begin position="945"/>
        <end position="1045"/>
    </location>
</feature>
<keyword evidence="10 14" id="KW-0472">Membrane</keyword>
<dbReference type="CDD" id="cd11304">
    <property type="entry name" value="Cadherin_repeat"/>
    <property type="match status" value="12"/>
</dbReference>
<evidence type="ECO:0000256" key="8">
    <source>
        <dbReference type="ARBA" id="ARBA00022889"/>
    </source>
</evidence>
<feature type="chain" id="PRO_5041939221" description="Cadherin domain-containing protein" evidence="15">
    <location>
        <begin position="27"/>
        <end position="1901"/>
    </location>
</feature>
<reference evidence="17" key="1">
    <citation type="journal article" date="2021" name="Genome Biol. Evol.">
        <title>A High-Quality Reference Genome for a Parasitic Bivalve with Doubly Uniparental Inheritance (Bivalvia: Unionida).</title>
        <authorList>
            <person name="Smith C.H."/>
        </authorList>
    </citation>
    <scope>NUCLEOTIDE SEQUENCE</scope>
    <source>
        <strain evidence="17">CHS0354</strain>
    </source>
</reference>
<keyword evidence="3" id="KW-0245">EGF-like domain</keyword>
<evidence type="ECO:0000256" key="10">
    <source>
        <dbReference type="ARBA" id="ARBA00023136"/>
    </source>
</evidence>
<feature type="domain" description="Cadherin" evidence="16">
    <location>
        <begin position="1276"/>
        <end position="1380"/>
    </location>
</feature>
<dbReference type="GO" id="GO:0045296">
    <property type="term" value="F:cadherin binding"/>
    <property type="evidence" value="ECO:0007669"/>
    <property type="project" value="TreeGrafter"/>
</dbReference>
<dbReference type="GO" id="GO:0007156">
    <property type="term" value="P:homophilic cell adhesion via plasma membrane adhesion molecules"/>
    <property type="evidence" value="ECO:0007669"/>
    <property type="project" value="InterPro"/>
</dbReference>
<dbReference type="GO" id="GO:0016342">
    <property type="term" value="C:catenin complex"/>
    <property type="evidence" value="ECO:0007669"/>
    <property type="project" value="TreeGrafter"/>
</dbReference>
<dbReference type="GO" id="GO:0005509">
    <property type="term" value="F:calcium ion binding"/>
    <property type="evidence" value="ECO:0007669"/>
    <property type="project" value="UniProtKB-UniRule"/>
</dbReference>
<dbReference type="PROSITE" id="PS50268">
    <property type="entry name" value="CADHERIN_2"/>
    <property type="match status" value="13"/>
</dbReference>
<keyword evidence="11" id="KW-1015">Disulfide bond</keyword>
<feature type="domain" description="Cadherin" evidence="16">
    <location>
        <begin position="710"/>
        <end position="816"/>
    </location>
</feature>
<feature type="domain" description="Cadherin" evidence="16">
    <location>
        <begin position="44"/>
        <end position="147"/>
    </location>
</feature>
<keyword evidence="4 14" id="KW-0812">Transmembrane</keyword>
<dbReference type="EMBL" id="JAEAOA010002314">
    <property type="protein sequence ID" value="KAK3582015.1"/>
    <property type="molecule type" value="Genomic_DNA"/>
</dbReference>
<dbReference type="PANTHER" id="PTHR24027">
    <property type="entry name" value="CADHERIN-23"/>
    <property type="match status" value="1"/>
</dbReference>
<feature type="domain" description="Cadherin" evidence="16">
    <location>
        <begin position="373"/>
        <end position="493"/>
    </location>
</feature>
<evidence type="ECO:0000313" key="18">
    <source>
        <dbReference type="Proteomes" id="UP001195483"/>
    </source>
</evidence>
<dbReference type="PANTHER" id="PTHR24027:SF422">
    <property type="entry name" value="CADHERIN DOMAIN-CONTAINING PROTEIN"/>
    <property type="match status" value="1"/>
</dbReference>
<evidence type="ECO:0000256" key="5">
    <source>
        <dbReference type="ARBA" id="ARBA00022729"/>
    </source>
</evidence>
<evidence type="ECO:0000256" key="14">
    <source>
        <dbReference type="SAM" id="Phobius"/>
    </source>
</evidence>
<feature type="transmembrane region" description="Helical" evidence="14">
    <location>
        <begin position="1738"/>
        <end position="1761"/>
    </location>
</feature>
<accession>A0AAE0VMD0</accession>
<evidence type="ECO:0000313" key="17">
    <source>
        <dbReference type="EMBL" id="KAK3582015.1"/>
    </source>
</evidence>
<keyword evidence="12" id="KW-0325">Glycoprotein</keyword>
<feature type="domain" description="Cadherin" evidence="16">
    <location>
        <begin position="595"/>
        <end position="709"/>
    </location>
</feature>
<dbReference type="SUPFAM" id="SSF49313">
    <property type="entry name" value="Cadherin-like"/>
    <property type="match status" value="13"/>
</dbReference>
<evidence type="ECO:0000256" key="15">
    <source>
        <dbReference type="SAM" id="SignalP"/>
    </source>
</evidence>
<dbReference type="Gene3D" id="2.60.40.60">
    <property type="entry name" value="Cadherins"/>
    <property type="match status" value="14"/>
</dbReference>
<keyword evidence="2" id="KW-1003">Cell membrane</keyword>
<reference evidence="17" key="2">
    <citation type="journal article" date="2021" name="Genome Biol. Evol.">
        <title>Developing a high-quality reference genome for a parasitic bivalve with doubly uniparental inheritance (Bivalvia: Unionida).</title>
        <authorList>
            <person name="Smith C.H."/>
        </authorList>
    </citation>
    <scope>NUCLEOTIDE SEQUENCE</scope>
    <source>
        <strain evidence="17">CHS0354</strain>
        <tissue evidence="17">Mantle</tissue>
    </source>
</reference>
<keyword evidence="5 15" id="KW-0732">Signal</keyword>
<proteinExistence type="predicted"/>
<evidence type="ECO:0000256" key="12">
    <source>
        <dbReference type="ARBA" id="ARBA00023180"/>
    </source>
</evidence>
<sequence>MTFTSKSLYAYQVFLLTVLTFNAVTANEPPTVTNIQDIRFIIKPENTPINSILGTITALDIDGPQELTFTITEATTRDLVKLGTPQGSSTTGRSVAIILITELDCDRQNGQRKLYFQVSDKADGSGNNIPVVITLFISDVNDEDPTFNNSRYKGSVMENASVGTVVLTVKATDPDNGLGGTVTYFLEPAVSGVSEGYRTAFLINPTSGAITVNHSLDFETFNFYEFTLIARDGGGRNGTADLLITVNDTQDTPPAFYNLPYSVSIPENVSLGTSILQVTALDGDRGVENIVNYSFIEGSYAFFSLDTSTGVISVKMQLDRDSPDVRDKGGVYDMKVKASEVVPTGQVNMGVTTATTLVTITVIDVNDNSPNFNSPWYNATILENMQQGVPITFTTPFTIMNVSDIDQGSNSHFELFLEKDGKHYSDFTPQPSEVFSESSVLIRVNNQSALDYEITYQLTFQIIAREKDTAEHRSSTAIVTVHILNVNDNEPIFDSDSYNATVKENSQNRTHVAWMQAHDADLGDFGKLTYSVRGSNDRFVINATSGEVFVNGELDREKVDKYFLTVEAKDGGGFRTPVELEVTILDENDNPPLFRRNEYSGTVQENKMNFTRGSVQIQAVDDDEPNSPNSEVLYRISKTPSNLTSNFTVDNQTGVISLTQSLDYEKLDPGLEGKIILTVEAYDNGVPRKSSFINVTLEVEDENDNSPQFTKPKYFTNILENSTSGASVLSVTAIDLDRTSPNNNFLYRIDSGAMDKFRINFQTGLITVEVGAVLDREARSQYILNISATDRGSQPLAGYCVVEINITDINDQAPVFTPASWSASVVENSVIGTIVTTVTASDPDQNFHLVYSIIPNSIKAKDENGLEVNVTANKIIDYFNIHMGNGSIYVNSTLDRETAEVITMEILATDLNAWVPVGNSSNPQTATATLTITLLDFNDNAPEFIPSMYQLNVSEGLDINAEVLRLQTRDKDKGQIISYQINKNPFSKFAVTSTGVVILSQRLDREAQSNLELTLIAYDNGAPALMSTATVSILVIDVNDNSPVFQDYNTQYTVPENATINQVIALISATDRDIGDFGNVFYRLEVQDNDGKLGINESSGAIYVADKLDRETRSSYTVSVTAYDNKADSNNQRSNTTKPIIISVGDINDNSPVFTNVDPNLIHTVQESASIGHIIYTVTAEDLDEGPNAEINYTIGGNATVMEKFRVETVGRMVGTQIKNFGEIRVKGNLRGLFGNFELNITASDRGGMQSRSTTANLVIAVLDENLNNPVFVRPEGPRSAISVKEEQPVNTEVIKLLATDADHGLNAAVTYTLLDEGDYQKFRLDPLTGSLSNKDVLDRETKDRYELKIEAADGGNPQLATMLSLTIILLDVNDNPPEFSRGSDMYPYKVYIEEERMGADTTRSLAIAVDRDSEAQNLLICYYIIGGDDAVSVYLQLDDGGNLTLIQPLDREALPVPFISMIVWATPQCSHNVPNNLRPAVFPPTDYDRNHTLLWARVYITDINDNPPEFRQSPVTVGVTRDTELGTFIVNLQEEVRDKDEQKNVTFETNDIQIYPESLRNQINQQVRDPFLVLKNGSVKTNTYFKSDMSGYFLINISAVENINNGSFYRVHGLLRISLINDDQRVKVVFKATPAAVNEFKADFVQKLQNVTGFRIVVDKIQTHANAQGNPDDEKTDMFIHAEDKKTNETIPAAELLRSIDYHAEALLGLRYQYKVLEIVPTESAIKAENLEDTFRMALILVAIVLSLFCMAILVIFYLVRIKYQRKLKAATAMSYISKGTGSDSDLRKLEMPGTNQHAYENINPIYMEKVMLDTQDEHFDDYSLDENAVDPDYMTSYDEKEVSMNFNTEDSKQISLSKLGTGDALLNETLRQHEVTKAQNVYLATMNPTQLNNFPTTEI</sequence>
<evidence type="ECO:0000259" key="16">
    <source>
        <dbReference type="PROSITE" id="PS50268"/>
    </source>
</evidence>
<evidence type="ECO:0000256" key="9">
    <source>
        <dbReference type="ARBA" id="ARBA00022989"/>
    </source>
</evidence>
<dbReference type="FunFam" id="2.60.40.60:FF:000168">
    <property type="entry name" value="Cadherin-related family member 2"/>
    <property type="match status" value="1"/>
</dbReference>
<dbReference type="InterPro" id="IPR002126">
    <property type="entry name" value="Cadherin-like_dom"/>
</dbReference>
<evidence type="ECO:0000256" key="11">
    <source>
        <dbReference type="ARBA" id="ARBA00023157"/>
    </source>
</evidence>
<name>A0AAE0VMD0_9BIVA</name>
<feature type="domain" description="Cadherin" evidence="16">
    <location>
        <begin position="817"/>
        <end position="944"/>
    </location>
</feature>
<dbReference type="FunFam" id="2.60.40.60:FF:000033">
    <property type="entry name" value="FAT atypical cadherin 1"/>
    <property type="match status" value="2"/>
</dbReference>
<feature type="domain" description="Cadherin" evidence="16">
    <location>
        <begin position="257"/>
        <end position="372"/>
    </location>
</feature>
<evidence type="ECO:0000256" key="3">
    <source>
        <dbReference type="ARBA" id="ARBA00022536"/>
    </source>
</evidence>
<dbReference type="Pfam" id="PF00028">
    <property type="entry name" value="Cadherin"/>
    <property type="match status" value="10"/>
</dbReference>
<dbReference type="InterPro" id="IPR039808">
    <property type="entry name" value="Cadherin"/>
</dbReference>
<feature type="domain" description="Cadherin" evidence="16">
    <location>
        <begin position="148"/>
        <end position="256"/>
    </location>
</feature>
<evidence type="ECO:0000256" key="2">
    <source>
        <dbReference type="ARBA" id="ARBA00022475"/>
    </source>
</evidence>
<evidence type="ECO:0000256" key="13">
    <source>
        <dbReference type="PROSITE-ProRule" id="PRU00043"/>
    </source>
</evidence>
<feature type="domain" description="Cadherin" evidence="16">
    <location>
        <begin position="494"/>
        <end position="594"/>
    </location>
</feature>
<dbReference type="PRINTS" id="PR00205">
    <property type="entry name" value="CADHERIN"/>
</dbReference>
<reference evidence="17" key="3">
    <citation type="submission" date="2023-05" db="EMBL/GenBank/DDBJ databases">
        <authorList>
            <person name="Smith C.H."/>
        </authorList>
    </citation>
    <scope>NUCLEOTIDE SEQUENCE</scope>
    <source>
        <strain evidence="17">CHS0354</strain>
        <tissue evidence="17">Mantle</tissue>
    </source>
</reference>
<keyword evidence="8" id="KW-0130">Cell adhesion</keyword>
<keyword evidence="6" id="KW-0677">Repeat</keyword>
<dbReference type="GO" id="GO:0008013">
    <property type="term" value="F:beta-catenin binding"/>
    <property type="evidence" value="ECO:0007669"/>
    <property type="project" value="TreeGrafter"/>
</dbReference>
<feature type="domain" description="Cadherin" evidence="16">
    <location>
        <begin position="1046"/>
        <end position="1154"/>
    </location>
</feature>
<dbReference type="InterPro" id="IPR015919">
    <property type="entry name" value="Cadherin-like_sf"/>
</dbReference>
<keyword evidence="9 14" id="KW-1133">Transmembrane helix</keyword>
<dbReference type="Proteomes" id="UP001195483">
    <property type="component" value="Unassembled WGS sequence"/>
</dbReference>
<dbReference type="FunFam" id="2.60.40.60:FF:000020">
    <property type="entry name" value="Dachsous cadherin-related 1b"/>
    <property type="match status" value="3"/>
</dbReference>
<evidence type="ECO:0000256" key="4">
    <source>
        <dbReference type="ARBA" id="ARBA00022692"/>
    </source>
</evidence>
<dbReference type="PROSITE" id="PS00232">
    <property type="entry name" value="CADHERIN_1"/>
    <property type="match status" value="7"/>
</dbReference>
<keyword evidence="18" id="KW-1185">Reference proteome</keyword>
<protein>
    <recommendedName>
        <fullName evidence="16">Cadherin domain-containing protein</fullName>
    </recommendedName>
</protein>
<dbReference type="SMART" id="SM00112">
    <property type="entry name" value="CA"/>
    <property type="match status" value="13"/>
</dbReference>
<feature type="domain" description="Cadherin" evidence="16">
    <location>
        <begin position="1164"/>
        <end position="1272"/>
    </location>
</feature>
<comment type="caution">
    <text evidence="17">The sequence shown here is derived from an EMBL/GenBank/DDBJ whole genome shotgun (WGS) entry which is preliminary data.</text>
</comment>
<comment type="subcellular location">
    <subcellularLocation>
        <location evidence="1">Cell membrane</location>
        <topology evidence="1">Single-pass type I membrane protein</topology>
    </subcellularLocation>
</comment>
<dbReference type="GO" id="GO:0016477">
    <property type="term" value="P:cell migration"/>
    <property type="evidence" value="ECO:0007669"/>
    <property type="project" value="TreeGrafter"/>
</dbReference>
<evidence type="ECO:0000256" key="1">
    <source>
        <dbReference type="ARBA" id="ARBA00004251"/>
    </source>
</evidence>